<keyword evidence="8" id="KW-0645">Protease</keyword>
<dbReference type="GO" id="GO:0006508">
    <property type="term" value="P:proteolysis"/>
    <property type="evidence" value="ECO:0007669"/>
    <property type="project" value="UniProtKB-KW"/>
</dbReference>
<dbReference type="Pfam" id="PF01145">
    <property type="entry name" value="Band_7"/>
    <property type="match status" value="1"/>
</dbReference>
<dbReference type="Proteomes" id="UP001595999">
    <property type="component" value="Unassembled WGS sequence"/>
</dbReference>
<evidence type="ECO:0000256" key="2">
    <source>
        <dbReference type="ARBA" id="ARBA00006971"/>
    </source>
</evidence>
<dbReference type="SUPFAM" id="SSF117892">
    <property type="entry name" value="Band 7/SPFH domain"/>
    <property type="match status" value="1"/>
</dbReference>
<name>A0ABV8ZXF7_9NEIS</name>
<dbReference type="RefSeq" id="WP_231462532.1">
    <property type="nucleotide sequence ID" value="NZ_JAJOHW010000076.1"/>
</dbReference>
<dbReference type="InterPro" id="IPR050710">
    <property type="entry name" value="Band7/mec-2_domain"/>
</dbReference>
<keyword evidence="3" id="KW-0812">Transmembrane</keyword>
<evidence type="ECO:0000313" key="9">
    <source>
        <dbReference type="Proteomes" id="UP001595999"/>
    </source>
</evidence>
<comment type="subunit">
    <text evidence="6">HflC and HflK may interact to form a multimeric complex.</text>
</comment>
<evidence type="ECO:0000256" key="4">
    <source>
        <dbReference type="ARBA" id="ARBA00022989"/>
    </source>
</evidence>
<keyword evidence="8" id="KW-0378">Hydrolase</keyword>
<dbReference type="Gene3D" id="3.30.479.30">
    <property type="entry name" value="Band 7 domain"/>
    <property type="match status" value="1"/>
</dbReference>
<keyword evidence="9" id="KW-1185">Reference proteome</keyword>
<comment type="similarity">
    <text evidence="2 6">Belongs to the band 7/mec-2 family. HflK subfamily.</text>
</comment>
<keyword evidence="4" id="KW-1133">Transmembrane helix</keyword>
<dbReference type="EMBL" id="JBHSEK010000015">
    <property type="protein sequence ID" value="MFC4491667.1"/>
    <property type="molecule type" value="Genomic_DNA"/>
</dbReference>
<evidence type="ECO:0000256" key="5">
    <source>
        <dbReference type="ARBA" id="ARBA00023136"/>
    </source>
</evidence>
<dbReference type="SMART" id="SM00244">
    <property type="entry name" value="PHB"/>
    <property type="match status" value="1"/>
</dbReference>
<comment type="subcellular location">
    <subcellularLocation>
        <location evidence="1">Membrane</location>
        <topology evidence="1">Single-pass membrane protein</topology>
    </subcellularLocation>
</comment>
<reference evidence="9" key="1">
    <citation type="journal article" date="2019" name="Int. J. Syst. Evol. Microbiol.">
        <title>The Global Catalogue of Microorganisms (GCM) 10K type strain sequencing project: providing services to taxonomists for standard genome sequencing and annotation.</title>
        <authorList>
            <consortium name="The Broad Institute Genomics Platform"/>
            <consortium name="The Broad Institute Genome Sequencing Center for Infectious Disease"/>
            <person name="Wu L."/>
            <person name="Ma J."/>
        </authorList>
    </citation>
    <scope>NUCLEOTIDE SEQUENCE [LARGE SCALE GENOMIC DNA]</scope>
    <source>
        <strain evidence="9">CGMCC 4.7608</strain>
    </source>
</reference>
<proteinExistence type="inferred from homology"/>
<evidence type="ECO:0000259" key="7">
    <source>
        <dbReference type="SMART" id="SM00244"/>
    </source>
</evidence>
<dbReference type="InterPro" id="IPR010201">
    <property type="entry name" value="HflK"/>
</dbReference>
<keyword evidence="5" id="KW-0472">Membrane</keyword>
<accession>A0ABV8ZXF7</accession>
<dbReference type="PANTHER" id="PTHR43327">
    <property type="entry name" value="STOMATIN-LIKE PROTEIN 2, MITOCHONDRIAL"/>
    <property type="match status" value="1"/>
</dbReference>
<sequence length="342" mass="38078">MPSLPPTAPSDSGDFSLRQFRLRVRHWLDLMGMGGQGGKLLLGVVALAWLASGVYRVQPDEQGVVVRLGKWSDTTAPGLHYHLPWPVDSVLLPKVTQINQLRLGNLYDGAPTNTPDPREKQMLTGDENIVEADAAVFWRIKDAGQFLFRVNKPEESLRIAAEGALRDVISHTQIQAAMSNRRQQVADEARALLQQRLDAEQAGILLTQVQLQRVDPPAAVIDAFNDVQRARADQERARNEAQAYSNDIIPKARGEAERIHQEAEAYRSQVVNLAQGEAKRFDSIYQSYAQAKDVTAWRLYLESMDEVLKKAGKVIVDSSGKGMSGVVPYMSLQDKAKDKEKR</sequence>
<comment type="caution">
    <text evidence="8">The sequence shown here is derived from an EMBL/GenBank/DDBJ whole genome shotgun (WGS) entry which is preliminary data.</text>
</comment>
<dbReference type="PANTHER" id="PTHR43327:SF2">
    <property type="entry name" value="MODULATOR OF FTSH PROTEASE HFLK"/>
    <property type="match status" value="1"/>
</dbReference>
<evidence type="ECO:0000313" key="8">
    <source>
        <dbReference type="EMBL" id="MFC4491667.1"/>
    </source>
</evidence>
<gene>
    <name evidence="8" type="primary">hflK</name>
    <name evidence="8" type="ORF">ACFO0R_18820</name>
</gene>
<evidence type="ECO:0000256" key="1">
    <source>
        <dbReference type="ARBA" id="ARBA00004167"/>
    </source>
</evidence>
<comment type="function">
    <text evidence="6">HflC and HflK could encode or regulate a protease.</text>
</comment>
<dbReference type="NCBIfam" id="TIGR01933">
    <property type="entry name" value="hflK"/>
    <property type="match status" value="1"/>
</dbReference>
<dbReference type="CDD" id="cd03404">
    <property type="entry name" value="SPFH_HflK"/>
    <property type="match status" value="1"/>
</dbReference>
<evidence type="ECO:0000256" key="3">
    <source>
        <dbReference type="ARBA" id="ARBA00022692"/>
    </source>
</evidence>
<dbReference type="GO" id="GO:0008233">
    <property type="term" value="F:peptidase activity"/>
    <property type="evidence" value="ECO:0007669"/>
    <property type="project" value="UniProtKB-KW"/>
</dbReference>
<feature type="domain" description="Band 7" evidence="7">
    <location>
        <begin position="52"/>
        <end position="228"/>
    </location>
</feature>
<evidence type="ECO:0000256" key="6">
    <source>
        <dbReference type="RuleBase" id="RU364113"/>
    </source>
</evidence>
<organism evidence="8 9">
    <name type="scientific">Chromobacterium aquaticum</name>
    <dbReference type="NCBI Taxonomy" id="467180"/>
    <lineage>
        <taxon>Bacteria</taxon>
        <taxon>Pseudomonadati</taxon>
        <taxon>Pseudomonadota</taxon>
        <taxon>Betaproteobacteria</taxon>
        <taxon>Neisseriales</taxon>
        <taxon>Chromobacteriaceae</taxon>
        <taxon>Chromobacterium</taxon>
    </lineage>
</organism>
<protein>
    <recommendedName>
        <fullName evidence="6">Protein HflK</fullName>
    </recommendedName>
</protein>
<dbReference type="InterPro" id="IPR036013">
    <property type="entry name" value="Band_7/SPFH_dom_sf"/>
</dbReference>
<dbReference type="InterPro" id="IPR001107">
    <property type="entry name" value="Band_7"/>
</dbReference>